<dbReference type="AlphaFoldDB" id="A0A543JAN3"/>
<comment type="caution">
    <text evidence="2">The sequence shown here is derived from an EMBL/GenBank/DDBJ whole genome shotgun (WGS) entry which is preliminary data.</text>
</comment>
<evidence type="ECO:0000313" key="2">
    <source>
        <dbReference type="EMBL" id="TQM79892.1"/>
    </source>
</evidence>
<evidence type="ECO:0000256" key="1">
    <source>
        <dbReference type="SAM" id="MobiDB-lite"/>
    </source>
</evidence>
<dbReference type="RefSeq" id="WP_170232005.1">
    <property type="nucleotide sequence ID" value="NZ_VFPP01000001.1"/>
</dbReference>
<feature type="region of interest" description="Disordered" evidence="1">
    <location>
        <begin position="1"/>
        <end position="50"/>
    </location>
</feature>
<dbReference type="EMBL" id="VFPP01000001">
    <property type="protein sequence ID" value="TQM79892.1"/>
    <property type="molecule type" value="Genomic_DNA"/>
</dbReference>
<keyword evidence="3" id="KW-1185">Reference proteome</keyword>
<organism evidence="2 3">
    <name type="scientific">Saccharothrix saharensis</name>
    <dbReference type="NCBI Taxonomy" id="571190"/>
    <lineage>
        <taxon>Bacteria</taxon>
        <taxon>Bacillati</taxon>
        <taxon>Actinomycetota</taxon>
        <taxon>Actinomycetes</taxon>
        <taxon>Pseudonocardiales</taxon>
        <taxon>Pseudonocardiaceae</taxon>
        <taxon>Saccharothrix</taxon>
    </lineage>
</organism>
<evidence type="ECO:0000313" key="3">
    <source>
        <dbReference type="Proteomes" id="UP000316628"/>
    </source>
</evidence>
<reference evidence="2 3" key="1">
    <citation type="submission" date="2019-06" db="EMBL/GenBank/DDBJ databases">
        <title>Sequencing the genomes of 1000 actinobacteria strains.</title>
        <authorList>
            <person name="Klenk H.-P."/>
        </authorList>
    </citation>
    <scope>NUCLEOTIDE SEQUENCE [LARGE SCALE GENOMIC DNA]</scope>
    <source>
        <strain evidence="2 3">DSM 45456</strain>
    </source>
</reference>
<proteinExistence type="predicted"/>
<dbReference type="Proteomes" id="UP000316628">
    <property type="component" value="Unassembled WGS sequence"/>
</dbReference>
<gene>
    <name evidence="2" type="ORF">FHX81_2204</name>
</gene>
<name>A0A543JAN3_9PSEU</name>
<protein>
    <submittedName>
        <fullName evidence="2">Uncharacterized protein</fullName>
    </submittedName>
</protein>
<sequence>MHETDTARAVANPRRTRLGADWTSSRSGEVADRSRQTPGPDPEGGERSVG</sequence>
<accession>A0A543JAN3</accession>